<proteinExistence type="predicted"/>
<evidence type="ECO:0000313" key="3">
    <source>
        <dbReference type="Proteomes" id="UP000800039"/>
    </source>
</evidence>
<protein>
    <submittedName>
        <fullName evidence="2">Uncharacterized protein</fullName>
    </submittedName>
</protein>
<gene>
    <name evidence="2" type="ORF">K460DRAFT_9202</name>
</gene>
<evidence type="ECO:0000256" key="1">
    <source>
        <dbReference type="SAM" id="MobiDB-lite"/>
    </source>
</evidence>
<organism evidence="2 3">
    <name type="scientific">Cucurbitaria berberidis CBS 394.84</name>
    <dbReference type="NCBI Taxonomy" id="1168544"/>
    <lineage>
        <taxon>Eukaryota</taxon>
        <taxon>Fungi</taxon>
        <taxon>Dikarya</taxon>
        <taxon>Ascomycota</taxon>
        <taxon>Pezizomycotina</taxon>
        <taxon>Dothideomycetes</taxon>
        <taxon>Pleosporomycetidae</taxon>
        <taxon>Pleosporales</taxon>
        <taxon>Pleosporineae</taxon>
        <taxon>Cucurbitariaceae</taxon>
        <taxon>Cucurbitaria</taxon>
    </lineage>
</organism>
<dbReference type="GeneID" id="63856066"/>
<keyword evidence="3" id="KW-1185">Reference proteome</keyword>
<sequence>MVRRGRSTSDAKATQKLALQLPELLAARSALSSHPSPPVLAAAAGRFGTLCSDCKGLNKRRRSLRCASSSASIASARRICLPTVHGRFLRTASSTPLLYPRPTPAAACANDRSCTSSSEKTSSDSCEL</sequence>
<evidence type="ECO:0000313" key="2">
    <source>
        <dbReference type="EMBL" id="KAF1850007.1"/>
    </source>
</evidence>
<dbReference type="Proteomes" id="UP000800039">
    <property type="component" value="Unassembled WGS sequence"/>
</dbReference>
<name>A0A9P4GQP0_9PLEO</name>
<reference evidence="2" key="1">
    <citation type="submission" date="2020-01" db="EMBL/GenBank/DDBJ databases">
        <authorList>
            <consortium name="DOE Joint Genome Institute"/>
            <person name="Haridas S."/>
            <person name="Albert R."/>
            <person name="Binder M."/>
            <person name="Bloem J."/>
            <person name="Labutti K."/>
            <person name="Salamov A."/>
            <person name="Andreopoulos B."/>
            <person name="Baker S.E."/>
            <person name="Barry K."/>
            <person name="Bills G."/>
            <person name="Bluhm B.H."/>
            <person name="Cannon C."/>
            <person name="Castanera R."/>
            <person name="Culley D.E."/>
            <person name="Daum C."/>
            <person name="Ezra D."/>
            <person name="Gonzalez J.B."/>
            <person name="Henrissat B."/>
            <person name="Kuo A."/>
            <person name="Liang C."/>
            <person name="Lipzen A."/>
            <person name="Lutzoni F."/>
            <person name="Magnuson J."/>
            <person name="Mondo S."/>
            <person name="Nolan M."/>
            <person name="Ohm R."/>
            <person name="Pangilinan J."/>
            <person name="Park H.-J."/>
            <person name="Ramirez L."/>
            <person name="Alfaro M."/>
            <person name="Sun H."/>
            <person name="Tritt A."/>
            <person name="Yoshinaga Y."/>
            <person name="Zwiers L.-H."/>
            <person name="Turgeon B.G."/>
            <person name="Goodwin S.B."/>
            <person name="Spatafora J.W."/>
            <person name="Crous P.W."/>
            <person name="Grigoriev I.V."/>
        </authorList>
    </citation>
    <scope>NUCLEOTIDE SEQUENCE</scope>
    <source>
        <strain evidence="2">CBS 394.84</strain>
    </source>
</reference>
<dbReference type="AlphaFoldDB" id="A0A9P4GQP0"/>
<dbReference type="RefSeq" id="XP_040792570.1">
    <property type="nucleotide sequence ID" value="XM_040938809.1"/>
</dbReference>
<comment type="caution">
    <text evidence="2">The sequence shown here is derived from an EMBL/GenBank/DDBJ whole genome shotgun (WGS) entry which is preliminary data.</text>
</comment>
<dbReference type="EMBL" id="ML976614">
    <property type="protein sequence ID" value="KAF1850007.1"/>
    <property type="molecule type" value="Genomic_DNA"/>
</dbReference>
<feature type="region of interest" description="Disordered" evidence="1">
    <location>
        <begin position="106"/>
        <end position="128"/>
    </location>
</feature>
<feature type="compositionally biased region" description="Low complexity" evidence="1">
    <location>
        <begin position="113"/>
        <end position="128"/>
    </location>
</feature>
<accession>A0A9P4GQP0</accession>